<keyword evidence="3" id="KW-0472">Membrane</keyword>
<dbReference type="Pfam" id="PF00990">
    <property type="entry name" value="GGDEF"/>
    <property type="match status" value="1"/>
</dbReference>
<dbReference type="EC" id="2.7.7.65" evidence="1"/>
<dbReference type="InterPro" id="IPR029787">
    <property type="entry name" value="Nucleotide_cyclase"/>
</dbReference>
<evidence type="ECO:0000313" key="5">
    <source>
        <dbReference type="EMBL" id="MCS0493651.1"/>
    </source>
</evidence>
<dbReference type="PANTHER" id="PTHR45138:SF9">
    <property type="entry name" value="DIGUANYLATE CYCLASE DGCM-RELATED"/>
    <property type="match status" value="1"/>
</dbReference>
<dbReference type="GO" id="GO:0043709">
    <property type="term" value="P:cell adhesion involved in single-species biofilm formation"/>
    <property type="evidence" value="ECO:0007669"/>
    <property type="project" value="TreeGrafter"/>
</dbReference>
<dbReference type="CDD" id="cd01949">
    <property type="entry name" value="GGDEF"/>
    <property type="match status" value="1"/>
</dbReference>
<evidence type="ECO:0000256" key="1">
    <source>
        <dbReference type="ARBA" id="ARBA00012528"/>
    </source>
</evidence>
<dbReference type="Proteomes" id="UP001151088">
    <property type="component" value="Unassembled WGS sequence"/>
</dbReference>
<gene>
    <name evidence="5" type="ORF">NVS89_00980</name>
</gene>
<evidence type="ECO:0000256" key="2">
    <source>
        <dbReference type="ARBA" id="ARBA00034247"/>
    </source>
</evidence>
<dbReference type="Gene3D" id="3.30.70.270">
    <property type="match status" value="1"/>
</dbReference>
<feature type="transmembrane region" description="Helical" evidence="3">
    <location>
        <begin position="152"/>
        <end position="177"/>
    </location>
</feature>
<reference evidence="5" key="1">
    <citation type="submission" date="2022-08" db="EMBL/GenBank/DDBJ databases">
        <authorList>
            <person name="Li F."/>
        </authorList>
    </citation>
    <scope>NUCLEOTIDE SEQUENCE</scope>
    <source>
        <strain evidence="5">MQZ15Z-1</strain>
    </source>
</reference>
<protein>
    <recommendedName>
        <fullName evidence="1">diguanylate cyclase</fullName>
        <ecNumber evidence="1">2.7.7.65</ecNumber>
    </recommendedName>
</protein>
<feature type="transmembrane region" description="Helical" evidence="3">
    <location>
        <begin position="68"/>
        <end position="89"/>
    </location>
</feature>
<dbReference type="SUPFAM" id="SSF55073">
    <property type="entry name" value="Nucleotide cyclase"/>
    <property type="match status" value="1"/>
</dbReference>
<sequence length="396" mass="41991">MRGAPEMLLDYVTLLTAVGISAACLSIMVFLAWLMAPRDAFLLTVSLGGAMCGLGLLLYGFYVANLQPIVATSAFSVIYCGLAMLVGAGHQFRTDRLPRWMVARHAIAANVIGLPMLAAGYTGLGFVPINLMVTFLLLAVIVQYWKARRQAPVIITSLCILYGLIAASFLLCALAILRDGRTVLPGAPGNWAEDLSLLVLIAVVPGIGALTLALTQARQVRRHRQDAMTDSLTGLLNRRALFDMFGLRPLPRETAVIVFDIDRFKSINDRHGHAVGDRVIALFAAALEMHLADGGAAARLGGEEFALVVPATTAEGSLHTAEAVRESFQRLVNQLGLDGMGGTASAGIAFGMTHGAAFETVLSAADKALYAAKNAGRDCVMSAEPQIASQTRSKLG</sequence>
<keyword evidence="3" id="KW-1133">Transmembrane helix</keyword>
<dbReference type="EMBL" id="JANTHZ010000001">
    <property type="protein sequence ID" value="MCS0493651.1"/>
    <property type="molecule type" value="Genomic_DNA"/>
</dbReference>
<organism evidence="5 6">
    <name type="scientific">Ancylobacter mangrovi</name>
    <dbReference type="NCBI Taxonomy" id="2972472"/>
    <lineage>
        <taxon>Bacteria</taxon>
        <taxon>Pseudomonadati</taxon>
        <taxon>Pseudomonadota</taxon>
        <taxon>Alphaproteobacteria</taxon>
        <taxon>Hyphomicrobiales</taxon>
        <taxon>Xanthobacteraceae</taxon>
        <taxon>Ancylobacter</taxon>
    </lineage>
</organism>
<dbReference type="PROSITE" id="PS50887">
    <property type="entry name" value="GGDEF"/>
    <property type="match status" value="1"/>
</dbReference>
<dbReference type="SMART" id="SM00267">
    <property type="entry name" value="GGDEF"/>
    <property type="match status" value="1"/>
</dbReference>
<comment type="caution">
    <text evidence="5">The sequence shown here is derived from an EMBL/GenBank/DDBJ whole genome shotgun (WGS) entry which is preliminary data.</text>
</comment>
<name>A0A9X2PB42_9HYPH</name>
<dbReference type="InterPro" id="IPR043128">
    <property type="entry name" value="Rev_trsase/Diguanyl_cyclase"/>
</dbReference>
<dbReference type="PANTHER" id="PTHR45138">
    <property type="entry name" value="REGULATORY COMPONENTS OF SENSORY TRANSDUCTION SYSTEM"/>
    <property type="match status" value="1"/>
</dbReference>
<evidence type="ECO:0000259" key="4">
    <source>
        <dbReference type="PROSITE" id="PS50887"/>
    </source>
</evidence>
<dbReference type="GO" id="GO:0005886">
    <property type="term" value="C:plasma membrane"/>
    <property type="evidence" value="ECO:0007669"/>
    <property type="project" value="TreeGrafter"/>
</dbReference>
<feature type="transmembrane region" description="Helical" evidence="3">
    <location>
        <begin position="12"/>
        <end position="34"/>
    </location>
</feature>
<dbReference type="AlphaFoldDB" id="A0A9X2PB42"/>
<dbReference type="InterPro" id="IPR000160">
    <property type="entry name" value="GGDEF_dom"/>
</dbReference>
<dbReference type="InterPro" id="IPR050469">
    <property type="entry name" value="Diguanylate_Cyclase"/>
</dbReference>
<dbReference type="GO" id="GO:0052621">
    <property type="term" value="F:diguanylate cyclase activity"/>
    <property type="evidence" value="ECO:0007669"/>
    <property type="project" value="UniProtKB-EC"/>
</dbReference>
<proteinExistence type="predicted"/>
<keyword evidence="6" id="KW-1185">Reference proteome</keyword>
<evidence type="ECO:0000256" key="3">
    <source>
        <dbReference type="SAM" id="Phobius"/>
    </source>
</evidence>
<feature type="transmembrane region" description="Helical" evidence="3">
    <location>
        <begin position="197"/>
        <end position="215"/>
    </location>
</feature>
<feature type="transmembrane region" description="Helical" evidence="3">
    <location>
        <begin position="127"/>
        <end position="145"/>
    </location>
</feature>
<comment type="catalytic activity">
    <reaction evidence="2">
        <text>2 GTP = 3',3'-c-di-GMP + 2 diphosphate</text>
        <dbReference type="Rhea" id="RHEA:24898"/>
        <dbReference type="ChEBI" id="CHEBI:33019"/>
        <dbReference type="ChEBI" id="CHEBI:37565"/>
        <dbReference type="ChEBI" id="CHEBI:58805"/>
        <dbReference type="EC" id="2.7.7.65"/>
    </reaction>
</comment>
<feature type="transmembrane region" description="Helical" evidence="3">
    <location>
        <begin position="41"/>
        <end position="62"/>
    </location>
</feature>
<dbReference type="RefSeq" id="WP_258730604.1">
    <property type="nucleotide sequence ID" value="NZ_JANTHZ010000001.1"/>
</dbReference>
<dbReference type="PROSITE" id="PS51257">
    <property type="entry name" value="PROKAR_LIPOPROTEIN"/>
    <property type="match status" value="1"/>
</dbReference>
<dbReference type="NCBIfam" id="TIGR00254">
    <property type="entry name" value="GGDEF"/>
    <property type="match status" value="1"/>
</dbReference>
<evidence type="ECO:0000313" key="6">
    <source>
        <dbReference type="Proteomes" id="UP001151088"/>
    </source>
</evidence>
<keyword evidence="3" id="KW-0812">Transmembrane</keyword>
<feature type="domain" description="GGDEF" evidence="4">
    <location>
        <begin position="252"/>
        <end position="385"/>
    </location>
</feature>
<accession>A0A9X2PB42</accession>
<dbReference type="GO" id="GO:1902201">
    <property type="term" value="P:negative regulation of bacterial-type flagellum-dependent cell motility"/>
    <property type="evidence" value="ECO:0007669"/>
    <property type="project" value="TreeGrafter"/>
</dbReference>